<feature type="region of interest" description="Disordered" evidence="1">
    <location>
        <begin position="1"/>
        <end position="183"/>
    </location>
</feature>
<organism evidence="2 3">
    <name type="scientific">Metarhizium rileyi (strain RCEF 4871)</name>
    <name type="common">Nomuraea rileyi</name>
    <dbReference type="NCBI Taxonomy" id="1649241"/>
    <lineage>
        <taxon>Eukaryota</taxon>
        <taxon>Fungi</taxon>
        <taxon>Dikarya</taxon>
        <taxon>Ascomycota</taxon>
        <taxon>Pezizomycotina</taxon>
        <taxon>Sordariomycetes</taxon>
        <taxon>Hypocreomycetidae</taxon>
        <taxon>Hypocreales</taxon>
        <taxon>Clavicipitaceae</taxon>
        <taxon>Metarhizium</taxon>
    </lineage>
</organism>
<dbReference type="EMBL" id="AZHC01000008">
    <property type="protein sequence ID" value="OAA45402.1"/>
    <property type="molecule type" value="Genomic_DNA"/>
</dbReference>
<name>A0A167FKG3_METRR</name>
<dbReference type="Proteomes" id="UP000243498">
    <property type="component" value="Unassembled WGS sequence"/>
</dbReference>
<comment type="caution">
    <text evidence="2">The sequence shown here is derived from an EMBL/GenBank/DDBJ whole genome shotgun (WGS) entry which is preliminary data.</text>
</comment>
<proteinExistence type="predicted"/>
<evidence type="ECO:0000313" key="3">
    <source>
        <dbReference type="Proteomes" id="UP000243498"/>
    </source>
</evidence>
<reference evidence="2 3" key="1">
    <citation type="journal article" date="2016" name="Genome Biol. Evol.">
        <title>Divergent and convergent evolution of fungal pathogenicity.</title>
        <authorList>
            <person name="Shang Y."/>
            <person name="Xiao G."/>
            <person name="Zheng P."/>
            <person name="Cen K."/>
            <person name="Zhan S."/>
            <person name="Wang C."/>
        </authorList>
    </citation>
    <scope>NUCLEOTIDE SEQUENCE [LARGE SCALE GENOMIC DNA]</scope>
    <source>
        <strain evidence="2 3">RCEF 4871</strain>
    </source>
</reference>
<sequence length="209" mass="22790">MARKKPGKKSMSLWHLAVHNSMLESQGRSQNPGQSTPNVAGQVRISPKWLSSGTAYRRRPLPQSRSDTQKESRSCNSNTKAEKTGAVIPDNLVTPLEGKRAAVEDMPPSQKKNYSGASLDSLSSGERKGPLNSAPSTQPQAAVRDMPPSQEKHAGTSLYLLSNGERRDLLNPAPSPQPQARVRGTIKLLEPPVYLGPPRSYKPWASSFR</sequence>
<evidence type="ECO:0000256" key="1">
    <source>
        <dbReference type="SAM" id="MobiDB-lite"/>
    </source>
</evidence>
<feature type="compositionally biased region" description="Polar residues" evidence="1">
    <location>
        <begin position="110"/>
        <end position="124"/>
    </location>
</feature>
<accession>A0A167FKG3</accession>
<gene>
    <name evidence="2" type="ORF">NOR_03191</name>
</gene>
<evidence type="ECO:0000313" key="2">
    <source>
        <dbReference type="EMBL" id="OAA45402.1"/>
    </source>
</evidence>
<dbReference type="AlphaFoldDB" id="A0A167FKG3"/>
<keyword evidence="3" id="KW-1185">Reference proteome</keyword>
<protein>
    <submittedName>
        <fullName evidence="2">Uncharacterized protein</fullName>
    </submittedName>
</protein>
<feature type="compositionally biased region" description="Polar residues" evidence="1">
    <location>
        <begin position="22"/>
        <end position="39"/>
    </location>
</feature>